<proteinExistence type="predicted"/>
<dbReference type="GO" id="GO:0005737">
    <property type="term" value="C:cytoplasm"/>
    <property type="evidence" value="ECO:0007669"/>
    <property type="project" value="UniProtKB-SubCell"/>
</dbReference>
<dbReference type="PROSITE" id="PS01054">
    <property type="entry name" value="TRANSALDOLASE_1"/>
    <property type="match status" value="1"/>
</dbReference>
<name>A0A9W6DED1_9FIRM</name>
<dbReference type="CDD" id="cd00956">
    <property type="entry name" value="Transaldolase_FSA"/>
    <property type="match status" value="1"/>
</dbReference>
<dbReference type="InterPro" id="IPR001585">
    <property type="entry name" value="TAL/FSA"/>
</dbReference>
<comment type="subcellular location">
    <subcellularLocation>
        <location evidence="1">Cytoplasm</location>
    </subcellularLocation>
</comment>
<organism evidence="5 6">
    <name type="scientific">Vallitalea longa</name>
    <dbReference type="NCBI Taxonomy" id="2936439"/>
    <lineage>
        <taxon>Bacteria</taxon>
        <taxon>Bacillati</taxon>
        <taxon>Bacillota</taxon>
        <taxon>Clostridia</taxon>
        <taxon>Lachnospirales</taxon>
        <taxon>Vallitaleaceae</taxon>
        <taxon>Vallitalea</taxon>
    </lineage>
</organism>
<dbReference type="RefSeq" id="WP_330680649.1">
    <property type="nucleotide sequence ID" value="NZ_BRLB01000001.1"/>
</dbReference>
<keyword evidence="3" id="KW-0808">Transferase</keyword>
<dbReference type="PANTHER" id="PTHR10683">
    <property type="entry name" value="TRANSALDOLASE"/>
    <property type="match status" value="1"/>
</dbReference>
<evidence type="ECO:0000256" key="2">
    <source>
        <dbReference type="ARBA" id="ARBA00022490"/>
    </source>
</evidence>
<dbReference type="NCBIfam" id="NF009299">
    <property type="entry name" value="PRK12656.1"/>
    <property type="match status" value="1"/>
</dbReference>
<evidence type="ECO:0000256" key="1">
    <source>
        <dbReference type="ARBA" id="ARBA00004496"/>
    </source>
</evidence>
<dbReference type="GO" id="GO:0005975">
    <property type="term" value="P:carbohydrate metabolic process"/>
    <property type="evidence" value="ECO:0007669"/>
    <property type="project" value="InterPro"/>
</dbReference>
<dbReference type="FunFam" id="3.20.20.70:FF:000018">
    <property type="entry name" value="Probable transaldolase"/>
    <property type="match status" value="1"/>
</dbReference>
<dbReference type="GO" id="GO:0016832">
    <property type="term" value="F:aldehyde-lyase activity"/>
    <property type="evidence" value="ECO:0007669"/>
    <property type="project" value="InterPro"/>
</dbReference>
<comment type="caution">
    <text evidence="5">The sequence shown here is derived from an EMBL/GenBank/DDBJ whole genome shotgun (WGS) entry which is preliminary data.</text>
</comment>
<dbReference type="SUPFAM" id="SSF51569">
    <property type="entry name" value="Aldolase"/>
    <property type="match status" value="1"/>
</dbReference>
<dbReference type="InterPro" id="IPR013785">
    <property type="entry name" value="Aldolase_TIM"/>
</dbReference>
<protein>
    <submittedName>
        <fullName evidence="5">Transaldolase</fullName>
    </submittedName>
</protein>
<dbReference type="GO" id="GO:0016740">
    <property type="term" value="F:transferase activity"/>
    <property type="evidence" value="ECO:0007669"/>
    <property type="project" value="UniProtKB-KW"/>
</dbReference>
<reference evidence="5" key="1">
    <citation type="submission" date="2022-06" db="EMBL/GenBank/DDBJ databases">
        <title>Vallitalea longa sp. nov., an anaerobic bacterium isolated from marine sediment.</title>
        <authorList>
            <person name="Hirano S."/>
            <person name="Terahara T."/>
            <person name="Mori K."/>
            <person name="Hamada M."/>
            <person name="Matsumoto R."/>
            <person name="Kobayashi T."/>
        </authorList>
    </citation>
    <scope>NUCLEOTIDE SEQUENCE</scope>
    <source>
        <strain evidence="5">SH18-1</strain>
    </source>
</reference>
<dbReference type="InterPro" id="IPR033919">
    <property type="entry name" value="TSA/FSA_arc/bac"/>
</dbReference>
<dbReference type="AlphaFoldDB" id="A0A9W6DED1"/>
<keyword evidence="6" id="KW-1185">Reference proteome</keyword>
<sequence length="237" mass="26271">MDIIKNIKEKGDNMIYILDTANINDIKKAMDIYPLSGVTTNPSIISKENRDFLDILKDIKGVIGKETMLHVQTLSTTCEGIVEEAHYIRDNVEGELYIKVPVIAEGIKAIKQLKKEGFKITATAVITANQALMAAVAGADFVAPYVNRIDNISGSGVNVVNDILNQFELYNLDTKVLAASFKNVQQIADVSNLGVDSITVPLELLDKSIEHPLTDWSVQQFTSDWKKTYKTDKIIIK</sequence>
<dbReference type="EMBL" id="BRLB01000001">
    <property type="protein sequence ID" value="GKX28307.1"/>
    <property type="molecule type" value="Genomic_DNA"/>
</dbReference>
<dbReference type="Gene3D" id="3.20.20.70">
    <property type="entry name" value="Aldolase class I"/>
    <property type="match status" value="1"/>
</dbReference>
<keyword evidence="4" id="KW-0704">Schiff base</keyword>
<gene>
    <name evidence="5" type="ORF">SH1V18_07870</name>
</gene>
<accession>A0A9W6DED1</accession>
<dbReference type="InterPro" id="IPR018225">
    <property type="entry name" value="Transaldolase_AS"/>
</dbReference>
<keyword evidence="2" id="KW-0963">Cytoplasm</keyword>
<evidence type="ECO:0000256" key="4">
    <source>
        <dbReference type="ARBA" id="ARBA00023270"/>
    </source>
</evidence>
<dbReference type="Pfam" id="PF00923">
    <property type="entry name" value="TAL_FSA"/>
    <property type="match status" value="1"/>
</dbReference>
<evidence type="ECO:0000313" key="6">
    <source>
        <dbReference type="Proteomes" id="UP001144256"/>
    </source>
</evidence>
<dbReference type="Proteomes" id="UP001144256">
    <property type="component" value="Unassembled WGS sequence"/>
</dbReference>
<evidence type="ECO:0000313" key="5">
    <source>
        <dbReference type="EMBL" id="GKX28307.1"/>
    </source>
</evidence>
<evidence type="ECO:0000256" key="3">
    <source>
        <dbReference type="ARBA" id="ARBA00022679"/>
    </source>
</evidence>
<dbReference type="PANTHER" id="PTHR10683:SF36">
    <property type="entry name" value="TRANSALDOLASE"/>
    <property type="match status" value="1"/>
</dbReference>